<dbReference type="PANTHER" id="PTHR23301:SF0">
    <property type="entry name" value="CHITIN-BINDING TYPE-2 DOMAIN-CONTAINING PROTEIN-RELATED"/>
    <property type="match status" value="1"/>
</dbReference>
<dbReference type="GO" id="GO:0008061">
    <property type="term" value="F:chitin binding"/>
    <property type="evidence" value="ECO:0007669"/>
    <property type="project" value="UniProtKB-KW"/>
</dbReference>
<feature type="domain" description="Chitin-binding type-2" evidence="7">
    <location>
        <begin position="196"/>
        <end position="250"/>
    </location>
</feature>
<organism evidence="8 9">
    <name type="scientific">Daphnia magna</name>
    <dbReference type="NCBI Taxonomy" id="35525"/>
    <lineage>
        <taxon>Eukaryota</taxon>
        <taxon>Metazoa</taxon>
        <taxon>Ecdysozoa</taxon>
        <taxon>Arthropoda</taxon>
        <taxon>Crustacea</taxon>
        <taxon>Branchiopoda</taxon>
        <taxon>Diplostraca</taxon>
        <taxon>Cladocera</taxon>
        <taxon>Anomopoda</taxon>
        <taxon>Daphniidae</taxon>
        <taxon>Daphnia</taxon>
    </lineage>
</organism>
<dbReference type="Proteomes" id="UP000076858">
    <property type="component" value="Unassembled WGS sequence"/>
</dbReference>
<feature type="chain" id="PRO_5007839806" evidence="6">
    <location>
        <begin position="20"/>
        <end position="435"/>
    </location>
</feature>
<evidence type="ECO:0000256" key="3">
    <source>
        <dbReference type="ARBA" id="ARBA00022737"/>
    </source>
</evidence>
<dbReference type="STRING" id="35525.A0A162SRG9"/>
<name>A0A162SRG9_9CRUS</name>
<evidence type="ECO:0000256" key="2">
    <source>
        <dbReference type="ARBA" id="ARBA00022729"/>
    </source>
</evidence>
<protein>
    <submittedName>
        <fullName evidence="8">Putative Peritrophic matrix protein</fullName>
    </submittedName>
</protein>
<feature type="domain" description="Chitin-binding type-2" evidence="7">
    <location>
        <begin position="251"/>
        <end position="307"/>
    </location>
</feature>
<feature type="domain" description="Chitin-binding type-2" evidence="7">
    <location>
        <begin position="57"/>
        <end position="112"/>
    </location>
</feature>
<dbReference type="GO" id="GO:0005576">
    <property type="term" value="C:extracellular region"/>
    <property type="evidence" value="ECO:0007669"/>
    <property type="project" value="InterPro"/>
</dbReference>
<keyword evidence="1" id="KW-0147">Chitin-binding</keyword>
<comment type="caution">
    <text evidence="8">The sequence shown here is derived from an EMBL/GenBank/DDBJ whole genome shotgun (WGS) entry which is preliminary data.</text>
</comment>
<accession>A0A162SRG9</accession>
<sequence length="435" mass="47900">MGTETPFLLIVLLLNTVTALSDQPDSADLLSWQHVPAVNNGRSSGEVRDNLIRPDPHFLCPSDGVWPHPFQCDLYYTCYLDNPAYLWKCRDSLLYDLLHGSCNLPSLTICGDRVRSGIIASSPTATEPSFMCPDDGFFPISPDACSIEFFNCVEGIAYLQTCPGSGIFEPSQSTCVAPDHALCMQTMTTIPNPIVPYLCTEDGFYPFSPNACSTSYINCFAGVAYVNTCPGDGVFDPVQRICVSADATVCGFICPAQDGLYGFPDECSNRFYSCVQGVANENFCPGDFIFDPVRGICAAPETVDCYQSSTTNSKTTETTQRQTISATTVQPPVEFVCPEDYGFYPNPENCTTFYQCTGGKPYLKSCPDGLYFNPETIYCDYLDNVPSCQEDVSLRSIELMAAWNLEISRHSVEMRRKMVDALRQLRAKLTLTGKA</sequence>
<dbReference type="PROSITE" id="PS50940">
    <property type="entry name" value="CHIT_BIND_II"/>
    <property type="match status" value="5"/>
</dbReference>
<dbReference type="OrthoDB" id="6340217at2759"/>
<keyword evidence="4" id="KW-1015">Disulfide bond</keyword>
<feature type="domain" description="Chitin-binding type-2" evidence="7">
    <location>
        <begin position="129"/>
        <end position="185"/>
    </location>
</feature>
<reference evidence="8 9" key="1">
    <citation type="submission" date="2016-03" db="EMBL/GenBank/DDBJ databases">
        <title>EvidentialGene: Evidence-directed Construction of Genes on Genomes.</title>
        <authorList>
            <person name="Gilbert D.G."/>
            <person name="Choi J.-H."/>
            <person name="Mockaitis K."/>
            <person name="Colbourne J."/>
            <person name="Pfrender M."/>
        </authorList>
    </citation>
    <scope>NUCLEOTIDE SEQUENCE [LARGE SCALE GENOMIC DNA]</scope>
    <source>
        <strain evidence="8 9">Xinb3</strain>
        <tissue evidence="8">Complete organism</tissue>
    </source>
</reference>
<dbReference type="EMBL" id="LRGB01000024">
    <property type="protein sequence ID" value="KZS21563.1"/>
    <property type="molecule type" value="Genomic_DNA"/>
</dbReference>
<evidence type="ECO:0000256" key="6">
    <source>
        <dbReference type="SAM" id="SignalP"/>
    </source>
</evidence>
<evidence type="ECO:0000256" key="5">
    <source>
        <dbReference type="ARBA" id="ARBA00023180"/>
    </source>
</evidence>
<dbReference type="Gene3D" id="2.170.140.10">
    <property type="entry name" value="Chitin binding domain"/>
    <property type="match status" value="5"/>
</dbReference>
<evidence type="ECO:0000313" key="9">
    <source>
        <dbReference type="Proteomes" id="UP000076858"/>
    </source>
</evidence>
<keyword evidence="3" id="KW-0677">Repeat</keyword>
<feature type="domain" description="Chitin-binding type-2" evidence="7">
    <location>
        <begin position="334"/>
        <end position="390"/>
    </location>
</feature>
<dbReference type="InterPro" id="IPR051940">
    <property type="entry name" value="Chitin_bind-dev_reg"/>
</dbReference>
<gene>
    <name evidence="8" type="ORF">APZ42_011522</name>
</gene>
<dbReference type="Pfam" id="PF01607">
    <property type="entry name" value="CBM_14"/>
    <property type="match status" value="5"/>
</dbReference>
<keyword evidence="5" id="KW-0325">Glycoprotein</keyword>
<dbReference type="SMART" id="SM00494">
    <property type="entry name" value="ChtBD2"/>
    <property type="match status" value="5"/>
</dbReference>
<dbReference type="InterPro" id="IPR002557">
    <property type="entry name" value="Chitin-bd_dom"/>
</dbReference>
<evidence type="ECO:0000313" key="8">
    <source>
        <dbReference type="EMBL" id="KZS21563.1"/>
    </source>
</evidence>
<evidence type="ECO:0000259" key="7">
    <source>
        <dbReference type="PROSITE" id="PS50940"/>
    </source>
</evidence>
<dbReference type="SUPFAM" id="SSF57625">
    <property type="entry name" value="Invertebrate chitin-binding proteins"/>
    <property type="match status" value="5"/>
</dbReference>
<evidence type="ECO:0000256" key="1">
    <source>
        <dbReference type="ARBA" id="ARBA00022669"/>
    </source>
</evidence>
<dbReference type="InterPro" id="IPR036508">
    <property type="entry name" value="Chitin-bd_dom_sf"/>
</dbReference>
<keyword evidence="9" id="KW-1185">Reference proteome</keyword>
<dbReference type="AlphaFoldDB" id="A0A162SRG9"/>
<proteinExistence type="predicted"/>
<keyword evidence="2 6" id="KW-0732">Signal</keyword>
<dbReference type="PANTHER" id="PTHR23301">
    <property type="entry name" value="CHITIN BINDING PERITROPHIN-A"/>
    <property type="match status" value="1"/>
</dbReference>
<evidence type="ECO:0000256" key="4">
    <source>
        <dbReference type="ARBA" id="ARBA00023157"/>
    </source>
</evidence>
<feature type="signal peptide" evidence="6">
    <location>
        <begin position="1"/>
        <end position="19"/>
    </location>
</feature>